<accession>A0AAW3EPG4</accession>
<dbReference type="Pfam" id="PF01832">
    <property type="entry name" value="Glucosaminidase"/>
    <property type="match status" value="1"/>
</dbReference>
<comment type="caution">
    <text evidence="4">The sequence shown here is derived from an EMBL/GenBank/DDBJ whole genome shotgun (WGS) entry which is preliminary data.</text>
</comment>
<name>A0AAW3EPG4_BURGA</name>
<evidence type="ECO:0000256" key="1">
    <source>
        <dbReference type="ARBA" id="ARBA00022801"/>
    </source>
</evidence>
<dbReference type="EMBL" id="JPGG01000018">
    <property type="protein sequence ID" value="KGC09448.1"/>
    <property type="molecule type" value="Genomic_DNA"/>
</dbReference>
<feature type="compositionally biased region" description="Polar residues" evidence="2">
    <location>
        <begin position="485"/>
        <end position="508"/>
    </location>
</feature>
<dbReference type="GO" id="GO:0004040">
    <property type="term" value="F:amidase activity"/>
    <property type="evidence" value="ECO:0007669"/>
    <property type="project" value="InterPro"/>
</dbReference>
<keyword evidence="1" id="KW-0378">Hydrolase</keyword>
<gene>
    <name evidence="4" type="ORF">DM48_5780</name>
    <name evidence="5" type="ORF">DM48_5832</name>
</gene>
<dbReference type="PANTHER" id="PTHR33308:SF9">
    <property type="entry name" value="PEPTIDOGLYCAN HYDROLASE FLGJ"/>
    <property type="match status" value="1"/>
</dbReference>
<dbReference type="SMART" id="SM00047">
    <property type="entry name" value="LYZ2"/>
    <property type="match status" value="1"/>
</dbReference>
<feature type="region of interest" description="Disordered" evidence="2">
    <location>
        <begin position="452"/>
        <end position="509"/>
    </location>
</feature>
<reference evidence="4 6" key="1">
    <citation type="submission" date="2014-04" db="EMBL/GenBank/DDBJ databases">
        <authorList>
            <person name="Bishop-Lilly K.A."/>
            <person name="Broomall S.M."/>
            <person name="Chain P.S."/>
            <person name="Chertkov O."/>
            <person name="Coyne S.R."/>
            <person name="Daligault H.E."/>
            <person name="Davenport K.W."/>
            <person name="Erkkila T."/>
            <person name="Frey K.G."/>
            <person name="Gibbons H.S."/>
            <person name="Gu W."/>
            <person name="Jaissle J."/>
            <person name="Johnson S.L."/>
            <person name="Koroleva G.I."/>
            <person name="Ladner J.T."/>
            <person name="Lo C.-C."/>
            <person name="Minogue T.D."/>
            <person name="Munk C."/>
            <person name="Palacios G.F."/>
            <person name="Redden C.L."/>
            <person name="Rosenzweig C.N."/>
            <person name="Scholz M.B."/>
            <person name="Teshima H."/>
            <person name="Xu Y."/>
        </authorList>
    </citation>
    <scope>NUCLEOTIDE SEQUENCE [LARGE SCALE GENOMIC DNA]</scope>
    <source>
        <strain evidence="4">Gladioli</strain>
        <strain evidence="6">gladioli</strain>
    </source>
</reference>
<protein>
    <submittedName>
        <fullName evidence="4">Mannosyl-glycoendo-beta-N-acetylglucosaminidase family protein</fullName>
    </submittedName>
</protein>
<sequence>MADILGFVQQYAPVAAAVGQRIGVSPDVLLGQWGLETGWGKSLVPGTNNLGNIKGAGVAATDNQTGSTDQYRAYATPAAFGSDFANLITGRYQDALGTGSDAAAYGKALQSGGYAEDSKYASKLSGAVDMVRKFGSAIASALSGSASASELTPAQQGAAPVISPTGQQINPASPGAAPASPGFSGAPASSGSSGDPLLDMASGVMSGKPVAAAAPAQPAATGATPQTSSPTAPGPAAAPGDDPLLAMANSVMSSKAAAAAPAAAASAPDSSAPPAAAASWPGGELGRQLGLTARAAGHGIADAVDLFGAPLNATINTLFGAHLHNPGDAIRGATDAITPAPQNALERVINAGAAGMAGAGPLAKAGTLVADVANPIIRAIGTELAAAPGSQIIGGATGAMSSQAAAQAGANPLVQMLAGAVGGGAGFAGARGAAAGIDRALAAGAPAAETPAAARVEPSMPQPGAAPGGGAASAAPEAQPGSIFYTDSQGNTSTAAPTGATANTQASSLRGVGAAQTDLNPYAGQLTGEEAARGGSSAFPQVKVVKGSGDVSPAEQAVRAQIANEVLGPENDAVRTGVITGNEDALRSEYTLSRSSDNTPEQVALRAQIAREQQALSNYAQDRIAATGANPNLINNEQRGQVINDAFFGPDSLNDYFQQAKNQIYDQARIESGGNPIRSTHVDDLLSDPQFLAEAERSGNSRVISGISRLIDLARSTGFRDPITGETTAPGSVAAWDAVRKSNNADWNDGNARTLGAINRAIDQDIAAAAGSDAYKMGDALHQAQQTITGARGFRQAFGDADPNGVKTGAALEQIPARLNNMPLDQWRHIYNTLDDLSRGRISGAPEGIPAVPVELQQQAAAARDEMSGALAREVYEQGAGKSGVWNQNSANKTLNSVVGQKILETFPPDEIQRFHALNYAGQIMPGVHSYEGAGLQTQRLAKGSLFERHAQKVATSIGGGIGGAVGGPAGATLGGSAGSWAGNKLAQGAAATRLQGDANRLLDAMRANSKKGR</sequence>
<dbReference type="EMBL" id="JPGG01000018">
    <property type="protein sequence ID" value="KGC09921.1"/>
    <property type="molecule type" value="Genomic_DNA"/>
</dbReference>
<dbReference type="AlphaFoldDB" id="A0AAW3EPG4"/>
<evidence type="ECO:0000313" key="6">
    <source>
        <dbReference type="Proteomes" id="UP000029590"/>
    </source>
</evidence>
<feature type="compositionally biased region" description="Low complexity" evidence="2">
    <location>
        <begin position="171"/>
        <end position="194"/>
    </location>
</feature>
<dbReference type="InterPro" id="IPR002901">
    <property type="entry name" value="MGlyc_endo_b_GlcNAc-like_dom"/>
</dbReference>
<feature type="domain" description="Mannosyl-glycoprotein endo-beta-N-acetylglucosamidase-like" evidence="3">
    <location>
        <begin position="3"/>
        <end position="135"/>
    </location>
</feature>
<evidence type="ECO:0000313" key="5">
    <source>
        <dbReference type="EMBL" id="KGC09921.1"/>
    </source>
</evidence>
<evidence type="ECO:0000313" key="4">
    <source>
        <dbReference type="EMBL" id="KGC09448.1"/>
    </source>
</evidence>
<dbReference type="GO" id="GO:0071973">
    <property type="term" value="P:bacterial-type flagellum-dependent cell motility"/>
    <property type="evidence" value="ECO:0007669"/>
    <property type="project" value="TreeGrafter"/>
</dbReference>
<feature type="compositionally biased region" description="Low complexity" evidence="2">
    <location>
        <begin position="472"/>
        <end position="482"/>
    </location>
</feature>
<dbReference type="InterPro" id="IPR051056">
    <property type="entry name" value="Glycosyl_Hydrolase_73"/>
</dbReference>
<dbReference type="PANTHER" id="PTHR33308">
    <property type="entry name" value="PEPTIDOGLYCAN HYDROLASE FLGJ"/>
    <property type="match status" value="1"/>
</dbReference>
<dbReference type="Gene3D" id="1.10.530.10">
    <property type="match status" value="1"/>
</dbReference>
<organism evidence="4 6">
    <name type="scientific">Burkholderia gladioli</name>
    <name type="common">Pseudomonas marginata</name>
    <name type="synonym">Phytomonas marginata</name>
    <dbReference type="NCBI Taxonomy" id="28095"/>
    <lineage>
        <taxon>Bacteria</taxon>
        <taxon>Pseudomonadati</taxon>
        <taxon>Pseudomonadota</taxon>
        <taxon>Betaproteobacteria</taxon>
        <taxon>Burkholderiales</taxon>
        <taxon>Burkholderiaceae</taxon>
        <taxon>Burkholderia</taxon>
    </lineage>
</organism>
<dbReference type="InterPro" id="IPR023346">
    <property type="entry name" value="Lysozyme-like_dom_sf"/>
</dbReference>
<dbReference type="RefSeq" id="WP_052409081.1">
    <property type="nucleotide sequence ID" value="NZ_CADEVY010000006.1"/>
</dbReference>
<dbReference type="KEGG" id="bgo:BM43_3065"/>
<evidence type="ECO:0000256" key="2">
    <source>
        <dbReference type="SAM" id="MobiDB-lite"/>
    </source>
</evidence>
<feature type="region of interest" description="Disordered" evidence="2">
    <location>
        <begin position="155"/>
        <end position="244"/>
    </location>
</feature>
<evidence type="ECO:0000259" key="3">
    <source>
        <dbReference type="SMART" id="SM00047"/>
    </source>
</evidence>
<dbReference type="Proteomes" id="UP000029590">
    <property type="component" value="Unassembled WGS sequence"/>
</dbReference>
<feature type="compositionally biased region" description="Low complexity" evidence="2">
    <location>
        <begin position="211"/>
        <end position="239"/>
    </location>
</feature>
<dbReference type="SUPFAM" id="SSF53955">
    <property type="entry name" value="Lysozyme-like"/>
    <property type="match status" value="1"/>
</dbReference>
<proteinExistence type="predicted"/>